<dbReference type="InterPro" id="IPR014710">
    <property type="entry name" value="RmlC-like_jellyroll"/>
</dbReference>
<keyword evidence="4" id="KW-1185">Reference proteome</keyword>
<dbReference type="Gene3D" id="2.60.120.10">
    <property type="entry name" value="Jelly Rolls"/>
    <property type="match status" value="1"/>
</dbReference>
<evidence type="ECO:0000313" key="3">
    <source>
        <dbReference type="EMBL" id="CAJ0736760.1"/>
    </source>
</evidence>
<dbReference type="PANTHER" id="PTHR38599:SF1">
    <property type="entry name" value="CUPIN DOMAIN PROTEIN (AFU_ORTHOLOGUE AFUA_3G13620)"/>
    <property type="match status" value="1"/>
</dbReference>
<dbReference type="InterPro" id="IPR011051">
    <property type="entry name" value="RmlC_Cupin_sf"/>
</dbReference>
<dbReference type="Pfam" id="PF07883">
    <property type="entry name" value="Cupin_2"/>
    <property type="match status" value="1"/>
</dbReference>
<gene>
    <name evidence="3" type="ORF">R16034_00502</name>
</gene>
<feature type="chain" id="PRO_5044503103" description="Cupin type-2 domain-containing protein" evidence="1">
    <location>
        <begin position="30"/>
        <end position="139"/>
    </location>
</feature>
<comment type="caution">
    <text evidence="3">The sequence shown here is derived from an EMBL/GenBank/DDBJ whole genome shotgun (WGS) entry which is preliminary data.</text>
</comment>
<dbReference type="SUPFAM" id="SSF51182">
    <property type="entry name" value="RmlC-like cupins"/>
    <property type="match status" value="1"/>
</dbReference>
<organism evidence="3 4">
    <name type="scientific">Ralstonia edaphi</name>
    <dbReference type="NCBI Taxonomy" id="3058599"/>
    <lineage>
        <taxon>Bacteria</taxon>
        <taxon>Pseudomonadati</taxon>
        <taxon>Pseudomonadota</taxon>
        <taxon>Betaproteobacteria</taxon>
        <taxon>Burkholderiales</taxon>
        <taxon>Burkholderiaceae</taxon>
        <taxon>Ralstonia</taxon>
    </lineage>
</organism>
<accession>A0AB72X0D5</accession>
<evidence type="ECO:0000256" key="1">
    <source>
        <dbReference type="SAM" id="SignalP"/>
    </source>
</evidence>
<keyword evidence="1" id="KW-0732">Signal</keyword>
<dbReference type="AlphaFoldDB" id="A0AB72X0D5"/>
<proteinExistence type="predicted"/>
<evidence type="ECO:0000259" key="2">
    <source>
        <dbReference type="Pfam" id="PF07883"/>
    </source>
</evidence>
<dbReference type="Proteomes" id="UP001189225">
    <property type="component" value="Unassembled WGS sequence"/>
</dbReference>
<dbReference type="EMBL" id="CATWHI010000001">
    <property type="protein sequence ID" value="CAJ0736760.1"/>
    <property type="molecule type" value="Genomic_DNA"/>
</dbReference>
<feature type="domain" description="Cupin type-2" evidence="2">
    <location>
        <begin position="55"/>
        <end position="124"/>
    </location>
</feature>
<sequence length="139" mass="14715">MPFQAMKTIVSRAATLMLPLLLAAAPAMAAPQASVTPLRTDTLPEYPGKEVEMIVVDYPPGAVDPVHRHDAHAFVYVLEGSIVMGVKGGKEATLKPGDTFHEGPNDVHTVGRNASATQPAKFVVLLIKNKGAPILTPVK</sequence>
<reference evidence="3 4" key="1">
    <citation type="submission" date="2023-07" db="EMBL/GenBank/DDBJ databases">
        <authorList>
            <person name="Peeters C."/>
        </authorList>
    </citation>
    <scope>NUCLEOTIDE SEQUENCE [LARGE SCALE GENOMIC DNA]</scope>
    <source>
        <strain evidence="3 4">R-16034</strain>
    </source>
</reference>
<protein>
    <recommendedName>
        <fullName evidence="2">Cupin type-2 domain-containing protein</fullName>
    </recommendedName>
</protein>
<feature type="signal peptide" evidence="1">
    <location>
        <begin position="1"/>
        <end position="29"/>
    </location>
</feature>
<dbReference type="CDD" id="cd02234">
    <property type="entry name" value="cupin_BLR7677-like"/>
    <property type="match status" value="1"/>
</dbReference>
<dbReference type="PANTHER" id="PTHR38599">
    <property type="entry name" value="CUPIN DOMAIN PROTEIN (AFU_ORTHOLOGUE AFUA_3G13620)"/>
    <property type="match status" value="1"/>
</dbReference>
<evidence type="ECO:0000313" key="4">
    <source>
        <dbReference type="Proteomes" id="UP001189225"/>
    </source>
</evidence>
<dbReference type="InterPro" id="IPR013096">
    <property type="entry name" value="Cupin_2"/>
</dbReference>
<name>A0AB72X0D5_9RALS</name>